<dbReference type="RefSeq" id="XP_001749546.1">
    <property type="nucleotide sequence ID" value="XM_001749494.1"/>
</dbReference>
<evidence type="ECO:0000256" key="1">
    <source>
        <dbReference type="SAM" id="Coils"/>
    </source>
</evidence>
<feature type="coiled-coil region" evidence="1">
    <location>
        <begin position="297"/>
        <end position="338"/>
    </location>
</feature>
<dbReference type="STRING" id="81824.A9VA35"/>
<feature type="region of interest" description="Disordered" evidence="2">
    <location>
        <begin position="357"/>
        <end position="537"/>
    </location>
</feature>
<reference evidence="3 4" key="1">
    <citation type="journal article" date="2008" name="Nature">
        <title>The genome of the choanoflagellate Monosiga brevicollis and the origin of metazoans.</title>
        <authorList>
            <consortium name="JGI Sequencing"/>
            <person name="King N."/>
            <person name="Westbrook M.J."/>
            <person name="Young S.L."/>
            <person name="Kuo A."/>
            <person name="Abedin M."/>
            <person name="Chapman J."/>
            <person name="Fairclough S."/>
            <person name="Hellsten U."/>
            <person name="Isogai Y."/>
            <person name="Letunic I."/>
            <person name="Marr M."/>
            <person name="Pincus D."/>
            <person name="Putnam N."/>
            <person name="Rokas A."/>
            <person name="Wright K.J."/>
            <person name="Zuzow R."/>
            <person name="Dirks W."/>
            <person name="Good M."/>
            <person name="Goodstein D."/>
            <person name="Lemons D."/>
            <person name="Li W."/>
            <person name="Lyons J.B."/>
            <person name="Morris A."/>
            <person name="Nichols S."/>
            <person name="Richter D.J."/>
            <person name="Salamov A."/>
            <person name="Bork P."/>
            <person name="Lim W.A."/>
            <person name="Manning G."/>
            <person name="Miller W.T."/>
            <person name="McGinnis W."/>
            <person name="Shapiro H."/>
            <person name="Tjian R."/>
            <person name="Grigoriev I.V."/>
            <person name="Rokhsar D."/>
        </authorList>
    </citation>
    <scope>NUCLEOTIDE SEQUENCE [LARGE SCALE GENOMIC DNA]</scope>
    <source>
        <strain evidence="4">MX1 / ATCC 50154</strain>
    </source>
</reference>
<proteinExistence type="predicted"/>
<dbReference type="GO" id="GO:0034271">
    <property type="term" value="C:phosphatidylinositol 3-kinase complex, class III, type I"/>
    <property type="evidence" value="ECO:0000318"/>
    <property type="project" value="GO_Central"/>
</dbReference>
<gene>
    <name evidence="3" type="ORF">MONBRDRAFT_11723</name>
</gene>
<dbReference type="AlphaFoldDB" id="A9VA35"/>
<feature type="compositionally biased region" description="Low complexity" evidence="2">
    <location>
        <begin position="618"/>
        <end position="635"/>
    </location>
</feature>
<accession>A9VA35</accession>
<dbReference type="InParanoid" id="A9VA35"/>
<dbReference type="GO" id="GO:0043548">
    <property type="term" value="F:phosphatidylinositol 3-kinase binding"/>
    <property type="evidence" value="ECO:0000318"/>
    <property type="project" value="GO_Central"/>
</dbReference>
<protein>
    <submittedName>
        <fullName evidence="3">Uncharacterized protein</fullName>
    </submittedName>
</protein>
<dbReference type="EMBL" id="CH991572">
    <property type="protein sequence ID" value="EDQ85597.1"/>
    <property type="molecule type" value="Genomic_DNA"/>
</dbReference>
<dbReference type="PANTHER" id="PTHR12768:SF4">
    <property type="entry name" value="BECLIN-1"/>
    <property type="match status" value="1"/>
</dbReference>
<dbReference type="GeneID" id="5894846"/>
<feature type="compositionally biased region" description="Polar residues" evidence="2">
    <location>
        <begin position="387"/>
        <end position="400"/>
    </location>
</feature>
<feature type="compositionally biased region" description="Low complexity" evidence="2">
    <location>
        <begin position="147"/>
        <end position="170"/>
    </location>
</feature>
<dbReference type="InterPro" id="IPR007243">
    <property type="entry name" value="Atg6/Beclin"/>
</dbReference>
<feature type="compositionally biased region" description="Low complexity" evidence="2">
    <location>
        <begin position="401"/>
        <end position="425"/>
    </location>
</feature>
<dbReference type="GO" id="GO:0030674">
    <property type="term" value="F:protein-macromolecule adaptor activity"/>
    <property type="evidence" value="ECO:0000318"/>
    <property type="project" value="GO_Central"/>
</dbReference>
<feature type="compositionally biased region" description="Basic and acidic residues" evidence="2">
    <location>
        <begin position="208"/>
        <end position="238"/>
    </location>
</feature>
<name>A9VA35_MONBE</name>
<keyword evidence="1" id="KW-0175">Coiled coil</keyword>
<dbReference type="GO" id="GO:0000423">
    <property type="term" value="P:mitophagy"/>
    <property type="evidence" value="ECO:0000318"/>
    <property type="project" value="GO_Central"/>
</dbReference>
<dbReference type="Proteomes" id="UP000001357">
    <property type="component" value="Unassembled WGS sequence"/>
</dbReference>
<organism evidence="3 4">
    <name type="scientific">Monosiga brevicollis</name>
    <name type="common">Choanoflagellate</name>
    <dbReference type="NCBI Taxonomy" id="81824"/>
    <lineage>
        <taxon>Eukaryota</taxon>
        <taxon>Choanoflagellata</taxon>
        <taxon>Craspedida</taxon>
        <taxon>Salpingoecidae</taxon>
        <taxon>Monosiga</taxon>
    </lineage>
</organism>
<feature type="compositionally biased region" description="Pro residues" evidence="2">
    <location>
        <begin position="426"/>
        <end position="435"/>
    </location>
</feature>
<feature type="region of interest" description="Disordered" evidence="2">
    <location>
        <begin position="140"/>
        <end position="170"/>
    </location>
</feature>
<feature type="region of interest" description="Disordered" evidence="2">
    <location>
        <begin position="606"/>
        <end position="637"/>
    </location>
</feature>
<keyword evidence="4" id="KW-1185">Reference proteome</keyword>
<dbReference type="PANTHER" id="PTHR12768">
    <property type="entry name" value="BECLIN 1"/>
    <property type="match status" value="1"/>
</dbReference>
<dbReference type="KEGG" id="mbr:MONBRDRAFT_11723"/>
<evidence type="ECO:0000256" key="2">
    <source>
        <dbReference type="SAM" id="MobiDB-lite"/>
    </source>
</evidence>
<sequence length="1017" mass="109931">MSETPGTPTPSDAATAAPLTLGDSQLSSTVATTTNSNPLSYQLDLGDASTLLNLDDIIVPCTSCDQLRSEQAQLREQIQVLQTKSDKVKLVLERAKLLQSRLEESQTQQKRIQDQLNAKDKECLRYRRDADSLRLQLRQASANTSQTAGPVTTAPPALTATPHTATSSPAETAALQAQLTRIEKELDTCRIERDASRASAEQLQAALQDEHAERDKKLEALRRSSESARQQRDKAQTDLKATKQLLSELRRELAEAHRSRASNQRTVALQTDAPKHLNPKATSATSMLDALADAKAVKTLSSRVETLTAELTAKQQQLTEARQENAALETRLMRLEALLHKHNVSAYEITIARHKDHKTTPLAKDRQAVKQRAAATPDPKGGIKGGAQSTSQSRRPSEATSTTPAGSSRDSSSSHSQPQSQSQPKLSPPPTPPSPANSTEPETRAWSDAASDQTGANSPLSLDSTPNWSTTSPPLAEPPTRRKSGSAPAPDAPGSQATNASDAPPPKRPKHAPPAIPSPLAHPRAFEPSGDASSQFDLPKKHLFPARLDDIPLVRGKITTTSVLPAARSSASPLRQGLTLRAPIVFADGSVDTLGSLLRNASRRVASPPTTRVAPRSTLASTGLTAPGAAAAPSPKQSWEKLVKQHLGRLHRSDTYQPKQLAQTLAACNPSDDQLLLFASRLLEVVNNSSHDIQAFGRQERRSAQALLALVDACNRRAQLLDLVDFMACKCVTAKTWSSWLKLPPRCLRILLHAVALAERRGNPDAQKLRAATLALIRDALVSTRTDLDRTMVLLSVHAAQPAWLAQWLTRVPATLAQSSWTDRIDHLALLSAATFARASCSAAELGVAENLHQALLATPELTQAVSAFMGQVRSVAAPALLTRSVDHPACLSTLITLVQMSEFAWNYEHVLSDEFYDQLSTKLQAGDSAERALLCLLCEVVVAGVRDGVYRQPGLVAEALDHLLGMLWTDILQQGQATVTLAMVQEIINKSAFRELQAHQTDLRHMPLLNELLATN</sequence>
<dbReference type="GO" id="GO:0045324">
    <property type="term" value="P:late endosome to vacuole transport"/>
    <property type="evidence" value="ECO:0000318"/>
    <property type="project" value="GO_Central"/>
</dbReference>
<feature type="region of interest" description="Disordered" evidence="2">
    <location>
        <begin position="200"/>
        <end position="238"/>
    </location>
</feature>
<evidence type="ECO:0000313" key="3">
    <source>
        <dbReference type="EMBL" id="EDQ85597.1"/>
    </source>
</evidence>
<evidence type="ECO:0000313" key="4">
    <source>
        <dbReference type="Proteomes" id="UP000001357"/>
    </source>
</evidence>
<dbReference type="GO" id="GO:0006995">
    <property type="term" value="P:cellular response to nitrogen starvation"/>
    <property type="evidence" value="ECO:0000318"/>
    <property type="project" value="GO_Central"/>
</dbReference>
<feature type="compositionally biased region" description="Polar residues" evidence="2">
    <location>
        <begin position="450"/>
        <end position="473"/>
    </location>
</feature>
<dbReference type="OMA" id="TFARASC"/>
<dbReference type="GO" id="GO:0034272">
    <property type="term" value="C:phosphatidylinositol 3-kinase complex, class III, type II"/>
    <property type="evidence" value="ECO:0000318"/>
    <property type="project" value="GO_Central"/>
</dbReference>
<dbReference type="GO" id="GO:0000407">
    <property type="term" value="C:phagophore assembly site"/>
    <property type="evidence" value="ECO:0000318"/>
    <property type="project" value="GO_Central"/>
</dbReference>
<dbReference type="GO" id="GO:0000045">
    <property type="term" value="P:autophagosome assembly"/>
    <property type="evidence" value="ECO:0000318"/>
    <property type="project" value="GO_Central"/>
</dbReference>